<evidence type="ECO:0000313" key="7">
    <source>
        <dbReference type="Proteomes" id="UP000018895"/>
    </source>
</evidence>
<gene>
    <name evidence="6" type="ORF">JCM9152_81</name>
</gene>
<evidence type="ECO:0000256" key="5">
    <source>
        <dbReference type="SAM" id="SignalP"/>
    </source>
</evidence>
<evidence type="ECO:0000256" key="1">
    <source>
        <dbReference type="ARBA" id="ARBA00004196"/>
    </source>
</evidence>
<keyword evidence="7" id="KW-1185">Reference proteome</keyword>
<evidence type="ECO:0000256" key="2">
    <source>
        <dbReference type="ARBA" id="ARBA00008520"/>
    </source>
</evidence>
<keyword evidence="4 5" id="KW-0732">Signal</keyword>
<dbReference type="GO" id="GO:0030313">
    <property type="term" value="C:cell envelope"/>
    <property type="evidence" value="ECO:0007669"/>
    <property type="project" value="UniProtKB-SubCell"/>
</dbReference>
<keyword evidence="3" id="KW-0813">Transport</keyword>
<dbReference type="Gene3D" id="3.40.190.10">
    <property type="entry name" value="Periplasmic binding protein-like II"/>
    <property type="match status" value="1"/>
</dbReference>
<reference evidence="6" key="1">
    <citation type="journal article" date="2014" name="Genome Announc.">
        <title>Draft Genome Sequences of Three Alkaliphilic Bacillus Strains, Bacillus wakoensis JCM 9140T, Bacillus akibai JCM 9157T, and Bacillus hemicellulosilyticus JCM 9152T.</title>
        <authorList>
            <person name="Yuki M."/>
            <person name="Oshima K."/>
            <person name="Suda W."/>
            <person name="Oshida Y."/>
            <person name="Kitamura K."/>
            <person name="Iida T."/>
            <person name="Hattori M."/>
            <person name="Ohkuma M."/>
        </authorList>
    </citation>
    <scope>NUCLEOTIDE SEQUENCE [LARGE SCALE GENOMIC DNA]</scope>
    <source>
        <strain evidence="6">JCM 9152</strain>
    </source>
</reference>
<protein>
    <submittedName>
        <fullName evidence="6">Glycerol-3-phosphate ABC transporter substarate-binding protein</fullName>
    </submittedName>
</protein>
<sequence length="387" mass="43339">MKKWSFFFGVCACVILLVACGSNDDTAGDGKSDDSNSNDTSSEEQVTLRVMDWYDSTLEQRDEFHEKFMEKYPHVTIEYTTLTLDQFRDTILSAVRTGEAPDIFPVPFGFRLPNLVEDGWYQPLEGLVDEAFFDGFSEGAFIEGITTVDDEIYTIPQNLPAFSTFVFYNKDLFREAGLDPEQPPTTYEEFRDYAKKITEAGNGNYYGIIEGGRQTQRWTTTVQDWSSLNGSGLSEASPVSVYTGEAPFHTEAVLDVFDLFAGIADDGSYHPQTSGISAPEARQLFANGEAGFIIQGVWNIGIWNESNPELDYGVMAPPLSNGEQRGVINLVNMPGFGLYSQSEHPEWAARYLEEYYGGDYFQQEVVQNNLELSIVDGINEEYATGEY</sequence>
<feature type="signal peptide" evidence="5">
    <location>
        <begin position="1"/>
        <end position="27"/>
    </location>
</feature>
<dbReference type="PANTHER" id="PTHR43649">
    <property type="entry name" value="ARABINOSE-BINDING PROTEIN-RELATED"/>
    <property type="match status" value="1"/>
</dbReference>
<dbReference type="STRING" id="1236971.JCM9152_81"/>
<comment type="subcellular location">
    <subcellularLocation>
        <location evidence="1">Cell envelope</location>
    </subcellularLocation>
</comment>
<dbReference type="InterPro" id="IPR006059">
    <property type="entry name" value="SBP"/>
</dbReference>
<organism evidence="6 7">
    <name type="scientific">Halalkalibacter hemicellulosilyticusJCM 9152</name>
    <dbReference type="NCBI Taxonomy" id="1236971"/>
    <lineage>
        <taxon>Bacteria</taxon>
        <taxon>Bacillati</taxon>
        <taxon>Bacillota</taxon>
        <taxon>Bacilli</taxon>
        <taxon>Bacillales</taxon>
        <taxon>Bacillaceae</taxon>
        <taxon>Halalkalibacter</taxon>
    </lineage>
</organism>
<accession>W4Q9U2</accession>
<dbReference type="AlphaFoldDB" id="W4Q9U2"/>
<comment type="caution">
    <text evidence="6">The sequence shown here is derived from an EMBL/GenBank/DDBJ whole genome shotgun (WGS) entry which is preliminary data.</text>
</comment>
<evidence type="ECO:0000256" key="3">
    <source>
        <dbReference type="ARBA" id="ARBA00022448"/>
    </source>
</evidence>
<proteinExistence type="inferred from homology"/>
<name>W4Q9U2_9BACI</name>
<feature type="chain" id="PRO_5039573980" evidence="5">
    <location>
        <begin position="28"/>
        <end position="387"/>
    </location>
</feature>
<dbReference type="Proteomes" id="UP000018895">
    <property type="component" value="Unassembled WGS sequence"/>
</dbReference>
<dbReference type="SUPFAM" id="SSF53850">
    <property type="entry name" value="Periplasmic binding protein-like II"/>
    <property type="match status" value="1"/>
</dbReference>
<dbReference type="Pfam" id="PF01547">
    <property type="entry name" value="SBP_bac_1"/>
    <property type="match status" value="1"/>
</dbReference>
<dbReference type="PROSITE" id="PS51257">
    <property type="entry name" value="PROKAR_LIPOPROTEIN"/>
    <property type="match status" value="1"/>
</dbReference>
<evidence type="ECO:0000313" key="6">
    <source>
        <dbReference type="EMBL" id="GAE28752.1"/>
    </source>
</evidence>
<dbReference type="EMBL" id="BAUU01000001">
    <property type="protein sequence ID" value="GAE28752.1"/>
    <property type="molecule type" value="Genomic_DNA"/>
</dbReference>
<dbReference type="InterPro" id="IPR050490">
    <property type="entry name" value="Bact_solute-bd_prot1"/>
</dbReference>
<comment type="similarity">
    <text evidence="2">Belongs to the bacterial solute-binding protein 1 family.</text>
</comment>
<dbReference type="RefSeq" id="WP_052015417.1">
    <property type="nucleotide sequence ID" value="NZ_BAUU01000001.1"/>
</dbReference>
<dbReference type="OrthoDB" id="9795467at2"/>
<dbReference type="PANTHER" id="PTHR43649:SF31">
    <property type="entry name" value="SN-GLYCEROL-3-PHOSPHATE-BINDING PERIPLASMIC PROTEIN UGPB"/>
    <property type="match status" value="1"/>
</dbReference>
<evidence type="ECO:0000256" key="4">
    <source>
        <dbReference type="ARBA" id="ARBA00022729"/>
    </source>
</evidence>